<evidence type="ECO:0000313" key="1">
    <source>
        <dbReference type="EMBL" id="GAA5481955.1"/>
    </source>
</evidence>
<evidence type="ECO:0000313" key="2">
    <source>
        <dbReference type="Proteomes" id="UP001476282"/>
    </source>
</evidence>
<accession>A0ABP9UKA8</accession>
<dbReference type="Proteomes" id="UP001476282">
    <property type="component" value="Unassembled WGS sequence"/>
</dbReference>
<protein>
    <recommendedName>
        <fullName evidence="3">Rhamnan synthesis protein F</fullName>
    </recommendedName>
</protein>
<dbReference type="RefSeq" id="WP_353566096.1">
    <property type="nucleotide sequence ID" value="NZ_BAABRI010000005.1"/>
</dbReference>
<reference evidence="1 2" key="1">
    <citation type="submission" date="2024-02" db="EMBL/GenBank/DDBJ databases">
        <title>Haloferula sargassicola NBRC 104335.</title>
        <authorList>
            <person name="Ichikawa N."/>
            <person name="Katano-Makiyama Y."/>
            <person name="Hidaka K."/>
        </authorList>
    </citation>
    <scope>NUCLEOTIDE SEQUENCE [LARGE SCALE GENOMIC DNA]</scope>
    <source>
        <strain evidence="1 2">NBRC 104335</strain>
    </source>
</reference>
<keyword evidence="2" id="KW-1185">Reference proteome</keyword>
<organism evidence="1 2">
    <name type="scientific">Haloferula sargassicola</name>
    <dbReference type="NCBI Taxonomy" id="490096"/>
    <lineage>
        <taxon>Bacteria</taxon>
        <taxon>Pseudomonadati</taxon>
        <taxon>Verrucomicrobiota</taxon>
        <taxon>Verrucomicrobiia</taxon>
        <taxon>Verrucomicrobiales</taxon>
        <taxon>Verrucomicrobiaceae</taxon>
        <taxon>Haloferula</taxon>
    </lineage>
</organism>
<gene>
    <name evidence="1" type="ORF">Hsar01_01170</name>
</gene>
<dbReference type="EMBL" id="BAABRI010000005">
    <property type="protein sequence ID" value="GAA5481955.1"/>
    <property type="molecule type" value="Genomic_DNA"/>
</dbReference>
<sequence>MSWTDLFPVFGDEQAEAFASEASPEEQGFLDECFGILKVFNAREGRHLVATSLFWKSRNLEEGPLEVPTRERLMVSKSEGESQGVGAWTCYVKPLLQGARILEKLRPEVVVRVYLAADLEFLVEDLVGAGCEVMLMRGSSLSHNPGAMWRFLAMGEKGRLATITDADRMPEVIHDVERTERVAEGGFGFWRVPYVYGGQGKSDHPGYYRPVLACHFGVVGGLEVERLLRAFVWHTLRGTMPTNCRVGGGSGETELPVFGTKWPDYGFDEWFLLAAVYPRLAFEGTLTFFPKAGTGNLVPNHWFALDVEYVTWANPRSEVIYFGVTDFYEKLAKGPQVAENPARSEVLDEMLREKGRGKLAHFPVVAEASRPATLVVARYMEELDWLGRVPAGITVVVYNKGPRIRGKAALSRIDLLEALPNVGRESDTYLHHLAKHAHDEDEAWTVFAQGDPFSHQPRFIELLERRGAWSDLQPLTAHYLDDNETPPRVLKRLEDDEWVAGIPVRTEPVSAWTLGMLNWRDDDMGYRMFREHAEYYQVPKGWSLSGHFLEMCGLHGLAREAWRASVARFAYGAMFAVKNDRLGRIPHECIPEMRRLAAENWSIGYMFERLWLHIFGLPFPVVGERVETGVVEPF</sequence>
<name>A0ABP9UKA8_9BACT</name>
<evidence type="ECO:0008006" key="3">
    <source>
        <dbReference type="Google" id="ProtNLM"/>
    </source>
</evidence>
<proteinExistence type="predicted"/>
<comment type="caution">
    <text evidence="1">The sequence shown here is derived from an EMBL/GenBank/DDBJ whole genome shotgun (WGS) entry which is preliminary data.</text>
</comment>